<dbReference type="GO" id="GO:0005524">
    <property type="term" value="F:ATP binding"/>
    <property type="evidence" value="ECO:0007669"/>
    <property type="project" value="InterPro"/>
</dbReference>
<feature type="region of interest" description="Disordered" evidence="1">
    <location>
        <begin position="477"/>
        <end position="524"/>
    </location>
</feature>
<keyword evidence="4" id="KW-1185">Reference proteome</keyword>
<dbReference type="GeneID" id="27686268"/>
<evidence type="ECO:0000256" key="1">
    <source>
        <dbReference type="SAM" id="MobiDB-lite"/>
    </source>
</evidence>
<dbReference type="InterPro" id="IPR003959">
    <property type="entry name" value="ATPase_AAA_core"/>
</dbReference>
<evidence type="ECO:0000313" key="3">
    <source>
        <dbReference type="EMBL" id="KND02216.1"/>
    </source>
</evidence>
<gene>
    <name evidence="3" type="ORF">SPPG_02701</name>
</gene>
<sequence length="862" mass="97144">MSNRTYNQYWAEANKQLADQLEYESPKDPNLLPKDREAAFQHLALLYVKYIQIFRRLEEAYDQIVHPQKRRLMKDVVLATMGRILELKHKMVELELTDFFNFGDILLDLKLTPDDLRIPVPRCFVEERGTDIEQHKTLLDGLGAKEFGFGEAVPPFPPLKISEAIRIIQINERGRQGRLRAKYMRDIKLQAQREKELDQNEEEMEVNTAAVRIQKVYKGYKARQFYKKQMHEEMIFLGMANIMKDPKNNPMVRAENNRNRRKVVQLQHEEEYQQALVNTREKIMRVEGPDMKEALQDSFRQWYMEYKRINSKFPDFPADKVWQEPGFKFELTPEGQIPPAAGEADGSGAGESKPSTAASATKGGKGGKGGKGAKGKDAGKGGKDAKKGAAGKKGGKQEETEDPNKFKFDDSPFLTSINTERSTYGEKWLRKDETENFAQKHDQEIVKNEKRREVEAEIKGQVMEILKEELKNLKMAVDREKAGKSRKGKKGKKGGKGKKGKKGGKKGGKGKGGKKGKKEKDLTANRTMESLVEELIQAGILQKYPSVSMEDFKGEFDLLASSSTKTPVIKPTLGELQRAVTEYCVLPLGFSEPMQVPAVSSVLLFGPKGAGKSMLVNAVASELGAWLFNLTPRNTAGQYVGKSNVAKMVHMVFKVAKAHPPSIVYIDNVEMIFAKKVPKDDTSDPKRIKKDLLKAVKGLKPVDRVMVMGTSNKPWDGDVKAMMPVFGKQLPVPAPDYPSRNALWTYFIGRRIPAAVKDIDISLLTRMSDGLSTGQIALACERALTDRRLKLLRLRPFTTNELVEQILNMAPFDKNDDKPYWDFYEKIPLVKKRTAMLAAPLDDEGDKGKKKGGGKDAKKKKK</sequence>
<dbReference type="PANTHER" id="PTHR14690">
    <property type="entry name" value="IQ MOTIF CONTAINING WITH AAA DOMAIN 1"/>
    <property type="match status" value="1"/>
</dbReference>
<feature type="compositionally biased region" description="Gly residues" evidence="1">
    <location>
        <begin position="363"/>
        <end position="372"/>
    </location>
</feature>
<dbReference type="Gene3D" id="3.40.50.300">
    <property type="entry name" value="P-loop containing nucleotide triphosphate hydrolases"/>
    <property type="match status" value="1"/>
</dbReference>
<dbReference type="Proteomes" id="UP000053201">
    <property type="component" value="Unassembled WGS sequence"/>
</dbReference>
<name>A0A0L0HLA4_SPIPD</name>
<dbReference type="VEuPathDB" id="FungiDB:SPPG_02701"/>
<feature type="compositionally biased region" description="Basic residues" evidence="1">
    <location>
        <begin position="484"/>
        <end position="517"/>
    </location>
</feature>
<evidence type="ECO:0000259" key="2">
    <source>
        <dbReference type="SMART" id="SM00382"/>
    </source>
</evidence>
<dbReference type="CDD" id="cd23767">
    <property type="entry name" value="IQCD"/>
    <property type="match status" value="1"/>
</dbReference>
<dbReference type="SUPFAM" id="SSF52540">
    <property type="entry name" value="P-loop containing nucleoside triphosphate hydrolases"/>
    <property type="match status" value="1"/>
</dbReference>
<dbReference type="AlphaFoldDB" id="A0A0L0HLA4"/>
<dbReference type="eggNOG" id="KOG0740">
    <property type="taxonomic scope" value="Eukaryota"/>
</dbReference>
<dbReference type="STRING" id="645134.A0A0L0HLA4"/>
<reference evidence="3 4" key="1">
    <citation type="submission" date="2009-08" db="EMBL/GenBank/DDBJ databases">
        <title>The Genome Sequence of Spizellomyces punctatus strain DAOM BR117.</title>
        <authorList>
            <consortium name="The Broad Institute Genome Sequencing Platform"/>
            <person name="Russ C."/>
            <person name="Cuomo C."/>
            <person name="Shea T."/>
            <person name="Young S.K."/>
            <person name="Zeng Q."/>
            <person name="Koehrsen M."/>
            <person name="Haas B."/>
            <person name="Borodovsky M."/>
            <person name="Guigo R."/>
            <person name="Alvarado L."/>
            <person name="Berlin A."/>
            <person name="Bochicchio J."/>
            <person name="Borenstein D."/>
            <person name="Chapman S."/>
            <person name="Chen Z."/>
            <person name="Engels R."/>
            <person name="Freedman E."/>
            <person name="Gellesch M."/>
            <person name="Goldberg J."/>
            <person name="Griggs A."/>
            <person name="Gujja S."/>
            <person name="Heiman D."/>
            <person name="Hepburn T."/>
            <person name="Howarth C."/>
            <person name="Jen D."/>
            <person name="Larson L."/>
            <person name="Lewis B."/>
            <person name="Mehta T."/>
            <person name="Park D."/>
            <person name="Pearson M."/>
            <person name="Roberts A."/>
            <person name="Saif S."/>
            <person name="Shenoy N."/>
            <person name="Sisk P."/>
            <person name="Stolte C."/>
            <person name="Sykes S."/>
            <person name="Thomson T."/>
            <person name="Walk T."/>
            <person name="White J."/>
            <person name="Yandava C."/>
            <person name="Burger G."/>
            <person name="Gray M.W."/>
            <person name="Holland P.W.H."/>
            <person name="King N."/>
            <person name="Lang F.B.F."/>
            <person name="Roger A.J."/>
            <person name="Ruiz-Trillo I."/>
            <person name="Lander E."/>
            <person name="Nusbaum C."/>
        </authorList>
    </citation>
    <scope>NUCLEOTIDE SEQUENCE [LARGE SCALE GENOMIC DNA]</scope>
    <source>
        <strain evidence="3 4">DAOM BR117</strain>
    </source>
</reference>
<dbReference type="Gene3D" id="1.10.8.60">
    <property type="match status" value="1"/>
</dbReference>
<dbReference type="InParanoid" id="A0A0L0HLA4"/>
<proteinExistence type="predicted"/>
<dbReference type="RefSeq" id="XP_016610255.1">
    <property type="nucleotide sequence ID" value="XM_016750984.1"/>
</dbReference>
<feature type="compositionally biased region" description="Basic and acidic residues" evidence="1">
    <location>
        <begin position="395"/>
        <end position="410"/>
    </location>
</feature>
<dbReference type="GO" id="GO:0016887">
    <property type="term" value="F:ATP hydrolysis activity"/>
    <property type="evidence" value="ECO:0007669"/>
    <property type="project" value="InterPro"/>
</dbReference>
<feature type="domain" description="AAA+ ATPase" evidence="2">
    <location>
        <begin position="598"/>
        <end position="736"/>
    </location>
</feature>
<dbReference type="PROSITE" id="PS50096">
    <property type="entry name" value="IQ"/>
    <property type="match status" value="1"/>
</dbReference>
<dbReference type="EMBL" id="KQ257453">
    <property type="protein sequence ID" value="KND02216.1"/>
    <property type="molecule type" value="Genomic_DNA"/>
</dbReference>
<dbReference type="InterPro" id="IPR027417">
    <property type="entry name" value="P-loop_NTPase"/>
</dbReference>
<dbReference type="PANTHER" id="PTHR14690:SF0">
    <property type="entry name" value="IQ MOTIF CONTAINING WITH AAA DOMAIN 1"/>
    <property type="match status" value="1"/>
</dbReference>
<dbReference type="SMART" id="SM00382">
    <property type="entry name" value="AAA"/>
    <property type="match status" value="1"/>
</dbReference>
<accession>A0A0L0HLA4</accession>
<feature type="region of interest" description="Disordered" evidence="1">
    <location>
        <begin position="330"/>
        <end position="413"/>
    </location>
</feature>
<dbReference type="InterPro" id="IPR052267">
    <property type="entry name" value="N-DRC_Component"/>
</dbReference>
<dbReference type="InterPro" id="IPR003593">
    <property type="entry name" value="AAA+_ATPase"/>
</dbReference>
<dbReference type="Pfam" id="PF00004">
    <property type="entry name" value="AAA"/>
    <property type="match status" value="1"/>
</dbReference>
<organism evidence="3 4">
    <name type="scientific">Spizellomyces punctatus (strain DAOM BR117)</name>
    <dbReference type="NCBI Taxonomy" id="645134"/>
    <lineage>
        <taxon>Eukaryota</taxon>
        <taxon>Fungi</taxon>
        <taxon>Fungi incertae sedis</taxon>
        <taxon>Chytridiomycota</taxon>
        <taxon>Chytridiomycota incertae sedis</taxon>
        <taxon>Chytridiomycetes</taxon>
        <taxon>Spizellomycetales</taxon>
        <taxon>Spizellomycetaceae</taxon>
        <taxon>Spizellomyces</taxon>
    </lineage>
</organism>
<evidence type="ECO:0000313" key="4">
    <source>
        <dbReference type="Proteomes" id="UP000053201"/>
    </source>
</evidence>
<protein>
    <recommendedName>
        <fullName evidence="2">AAA+ ATPase domain-containing protein</fullName>
    </recommendedName>
</protein>
<feature type="compositionally biased region" description="Basic and acidic residues" evidence="1">
    <location>
        <begin position="374"/>
        <end position="387"/>
    </location>
</feature>
<feature type="region of interest" description="Disordered" evidence="1">
    <location>
        <begin position="841"/>
        <end position="862"/>
    </location>
</feature>
<dbReference type="OrthoDB" id="3046016at2759"/>
<dbReference type="OMA" id="MVQLRTH"/>
<feature type="compositionally biased region" description="Low complexity" evidence="1">
    <location>
        <begin position="340"/>
        <end position="352"/>
    </location>
</feature>
<feature type="compositionally biased region" description="Basic residues" evidence="1">
    <location>
        <begin position="848"/>
        <end position="862"/>
    </location>
</feature>